<accession>A0A183L4H6</accession>
<dbReference type="Proteomes" id="UP000279833">
    <property type="component" value="Unassembled WGS sequence"/>
</dbReference>
<proteinExistence type="predicted"/>
<gene>
    <name evidence="2" type="ORF">SCUD_LOCUS22236</name>
</gene>
<reference evidence="4" key="1">
    <citation type="submission" date="2016-06" db="UniProtKB">
        <authorList>
            <consortium name="WormBaseParasite"/>
        </authorList>
    </citation>
    <scope>IDENTIFICATION</scope>
</reference>
<dbReference type="AlphaFoldDB" id="A0A183L4H6"/>
<protein>
    <submittedName>
        <fullName evidence="4">Gluconokinase</fullName>
    </submittedName>
</protein>
<name>A0A183L4H6_9TREM</name>
<evidence type="ECO:0000256" key="1">
    <source>
        <dbReference type="SAM" id="MobiDB-lite"/>
    </source>
</evidence>
<keyword evidence="3" id="KW-1185">Reference proteome</keyword>
<organism evidence="4">
    <name type="scientific">Schistosoma curassoni</name>
    <dbReference type="NCBI Taxonomy" id="6186"/>
    <lineage>
        <taxon>Eukaryota</taxon>
        <taxon>Metazoa</taxon>
        <taxon>Spiralia</taxon>
        <taxon>Lophotrochozoa</taxon>
        <taxon>Platyhelminthes</taxon>
        <taxon>Trematoda</taxon>
        <taxon>Digenea</taxon>
        <taxon>Strigeidida</taxon>
        <taxon>Schistosomatoidea</taxon>
        <taxon>Schistosomatidae</taxon>
        <taxon>Schistosoma</taxon>
    </lineage>
</organism>
<sequence>MLRLRSVKQEQPAPLNPPDIEAAHTDLLIDVTPPTMEEIRMAIRQMKSGKAAGPDDIPAEATKSDIEVAA</sequence>
<dbReference type="EMBL" id="UZAK01048722">
    <property type="protein sequence ID" value="VDP78161.1"/>
    <property type="molecule type" value="Genomic_DNA"/>
</dbReference>
<feature type="region of interest" description="Disordered" evidence="1">
    <location>
        <begin position="1"/>
        <end position="21"/>
    </location>
</feature>
<evidence type="ECO:0000313" key="4">
    <source>
        <dbReference type="WBParaSite" id="SCUD_0002223901-mRNA-1"/>
    </source>
</evidence>
<reference evidence="2 3" key="2">
    <citation type="submission" date="2018-11" db="EMBL/GenBank/DDBJ databases">
        <authorList>
            <consortium name="Pathogen Informatics"/>
        </authorList>
    </citation>
    <scope>NUCLEOTIDE SEQUENCE [LARGE SCALE GENOMIC DNA]</scope>
    <source>
        <strain evidence="2">Dakar</strain>
        <strain evidence="3">Dakar, Senegal</strain>
    </source>
</reference>
<dbReference type="WBParaSite" id="SCUD_0002223901-mRNA-1">
    <property type="protein sequence ID" value="SCUD_0002223901-mRNA-1"/>
    <property type="gene ID" value="SCUD_0002223901"/>
</dbReference>
<feature type="region of interest" description="Disordered" evidence="1">
    <location>
        <begin position="47"/>
        <end position="70"/>
    </location>
</feature>
<evidence type="ECO:0000313" key="3">
    <source>
        <dbReference type="Proteomes" id="UP000279833"/>
    </source>
</evidence>
<evidence type="ECO:0000313" key="2">
    <source>
        <dbReference type="EMBL" id="VDP78161.1"/>
    </source>
</evidence>